<dbReference type="KEGG" id="aaf:AURANDRAFT_20729"/>
<dbReference type="PANTHER" id="PTHR44029">
    <property type="entry name" value="DNAJ HOMOLOG SUBFAMILY C MEMBER 21"/>
    <property type="match status" value="1"/>
</dbReference>
<dbReference type="SMART" id="SM00271">
    <property type="entry name" value="DnaJ"/>
    <property type="match status" value="1"/>
</dbReference>
<accession>F0Y0Q1</accession>
<dbReference type="InterPro" id="IPR054076">
    <property type="entry name" value="ZUO1-like_ZHD"/>
</dbReference>
<protein>
    <recommendedName>
        <fullName evidence="1">J domain-containing protein</fullName>
    </recommendedName>
</protein>
<gene>
    <name evidence="2" type="ORF">AURANDRAFT_20729</name>
</gene>
<dbReference type="PRINTS" id="PR00625">
    <property type="entry name" value="JDOMAIN"/>
</dbReference>
<dbReference type="InterPro" id="IPR051964">
    <property type="entry name" value="Chaperone_stress_response"/>
</dbReference>
<sequence>MRCHYEVLGVERDASDDVLKKAYRKLALKLHPDKNVGDAEAGERFKELNGAYETLSDRNERKWYDDHREDILRGRSGGVKLKKREVNLWGLFSGSAFDGFGDDERSFYGVYGGAFASVDAAEAGEATTDGAPFGDATSDWDDVKRFYDRFTDFQSARAFAAYDKYRVSSEEARHVRRA</sequence>
<dbReference type="SUPFAM" id="SSF46565">
    <property type="entry name" value="Chaperone J-domain"/>
    <property type="match status" value="1"/>
</dbReference>
<dbReference type="InParanoid" id="F0Y0Q1"/>
<dbReference type="Proteomes" id="UP000002729">
    <property type="component" value="Unassembled WGS sequence"/>
</dbReference>
<feature type="domain" description="J" evidence="1">
    <location>
        <begin position="3"/>
        <end position="68"/>
    </location>
</feature>
<dbReference type="InterPro" id="IPR018253">
    <property type="entry name" value="DnaJ_domain_CS"/>
</dbReference>
<feature type="non-terminal residue" evidence="2">
    <location>
        <position position="178"/>
    </location>
</feature>
<dbReference type="PROSITE" id="PS50076">
    <property type="entry name" value="DNAJ_2"/>
    <property type="match status" value="1"/>
</dbReference>
<dbReference type="Pfam" id="PF21884">
    <property type="entry name" value="ZUO1-like_ZHD"/>
    <property type="match status" value="1"/>
</dbReference>
<reference evidence="2 3" key="1">
    <citation type="journal article" date="2011" name="Proc. Natl. Acad. Sci. U.S.A.">
        <title>Niche of harmful alga Aureococcus anophagefferens revealed through ecogenomics.</title>
        <authorList>
            <person name="Gobler C.J."/>
            <person name="Berry D.L."/>
            <person name="Dyhrman S.T."/>
            <person name="Wilhelm S.W."/>
            <person name="Salamov A."/>
            <person name="Lobanov A.V."/>
            <person name="Zhang Y."/>
            <person name="Collier J.L."/>
            <person name="Wurch L.L."/>
            <person name="Kustka A.B."/>
            <person name="Dill B.D."/>
            <person name="Shah M."/>
            <person name="VerBerkmoes N.C."/>
            <person name="Kuo A."/>
            <person name="Terry A."/>
            <person name="Pangilinan J."/>
            <person name="Lindquist E.A."/>
            <person name="Lucas S."/>
            <person name="Paulsen I.T."/>
            <person name="Hattenrath-Lehmann T.K."/>
            <person name="Talmage S.C."/>
            <person name="Walker E.A."/>
            <person name="Koch F."/>
            <person name="Burson A.M."/>
            <person name="Marcoval M.A."/>
            <person name="Tang Y.Z."/>
            <person name="Lecleir G.R."/>
            <person name="Coyne K.J."/>
            <person name="Berg G.M."/>
            <person name="Bertrand E.M."/>
            <person name="Saito M.A."/>
            <person name="Gladyshev V.N."/>
            <person name="Grigoriev I.V."/>
        </authorList>
    </citation>
    <scope>NUCLEOTIDE SEQUENCE [LARGE SCALE GENOMIC DNA]</scope>
    <source>
        <strain evidence="3">CCMP 1984</strain>
    </source>
</reference>
<proteinExistence type="predicted"/>
<dbReference type="eggNOG" id="KOG0717">
    <property type="taxonomic scope" value="Eukaryota"/>
</dbReference>
<dbReference type="PANTHER" id="PTHR44029:SF1">
    <property type="entry name" value="DNAJ HOMOLOG SUBFAMILY C MEMBER 21"/>
    <property type="match status" value="1"/>
</dbReference>
<evidence type="ECO:0000313" key="2">
    <source>
        <dbReference type="EMBL" id="EGB11705.1"/>
    </source>
</evidence>
<dbReference type="OrthoDB" id="10250354at2759"/>
<dbReference type="Gene3D" id="1.10.287.110">
    <property type="entry name" value="DnaJ domain"/>
    <property type="match status" value="1"/>
</dbReference>
<dbReference type="AlphaFoldDB" id="F0Y0Q1"/>
<dbReference type="PROSITE" id="PS00636">
    <property type="entry name" value="DNAJ_1"/>
    <property type="match status" value="1"/>
</dbReference>
<dbReference type="CDD" id="cd06257">
    <property type="entry name" value="DnaJ"/>
    <property type="match status" value="1"/>
</dbReference>
<dbReference type="InterPro" id="IPR001623">
    <property type="entry name" value="DnaJ_domain"/>
</dbReference>
<dbReference type="InterPro" id="IPR036869">
    <property type="entry name" value="J_dom_sf"/>
</dbReference>
<evidence type="ECO:0000259" key="1">
    <source>
        <dbReference type="PROSITE" id="PS50076"/>
    </source>
</evidence>
<evidence type="ECO:0000313" key="3">
    <source>
        <dbReference type="Proteomes" id="UP000002729"/>
    </source>
</evidence>
<dbReference type="Pfam" id="PF00226">
    <property type="entry name" value="DnaJ"/>
    <property type="match status" value="1"/>
</dbReference>
<organism evidence="3">
    <name type="scientific">Aureococcus anophagefferens</name>
    <name type="common">Harmful bloom alga</name>
    <dbReference type="NCBI Taxonomy" id="44056"/>
    <lineage>
        <taxon>Eukaryota</taxon>
        <taxon>Sar</taxon>
        <taxon>Stramenopiles</taxon>
        <taxon>Ochrophyta</taxon>
        <taxon>Pelagophyceae</taxon>
        <taxon>Pelagomonadales</taxon>
        <taxon>Pelagomonadaceae</taxon>
        <taxon>Aureococcus</taxon>
    </lineage>
</organism>
<dbReference type="EMBL" id="GL833122">
    <property type="protein sequence ID" value="EGB11705.1"/>
    <property type="molecule type" value="Genomic_DNA"/>
</dbReference>
<keyword evidence="3" id="KW-1185">Reference proteome</keyword>
<dbReference type="RefSeq" id="XP_009034046.1">
    <property type="nucleotide sequence ID" value="XM_009035798.1"/>
</dbReference>
<dbReference type="OMA" id="MIGNHYD"/>
<dbReference type="GeneID" id="20219336"/>
<dbReference type="GO" id="GO:0005737">
    <property type="term" value="C:cytoplasm"/>
    <property type="evidence" value="ECO:0007669"/>
    <property type="project" value="TreeGrafter"/>
</dbReference>
<name>F0Y0Q1_AURAN</name>